<evidence type="ECO:0000256" key="6">
    <source>
        <dbReference type="ARBA" id="ARBA00022553"/>
    </source>
</evidence>
<feature type="region of interest" description="Disordered" evidence="9">
    <location>
        <begin position="785"/>
        <end position="839"/>
    </location>
</feature>
<dbReference type="InterPro" id="IPR038664">
    <property type="entry name" value="Gar1/Naf1_Cbf5-bd_sf"/>
</dbReference>
<evidence type="ECO:0000256" key="3">
    <source>
        <dbReference type="ARBA" id="ARBA00021438"/>
    </source>
</evidence>
<keyword evidence="4" id="KW-0690">Ribosome biogenesis</keyword>
<feature type="compositionally biased region" description="Basic and acidic residues" evidence="9">
    <location>
        <begin position="174"/>
        <end position="202"/>
    </location>
</feature>
<keyword evidence="8" id="KW-0539">Nucleus</keyword>
<dbReference type="GO" id="GO:0003723">
    <property type="term" value="F:RNA binding"/>
    <property type="evidence" value="ECO:0007669"/>
    <property type="project" value="UniProtKB-KW"/>
</dbReference>
<dbReference type="OrthoDB" id="21550at2759"/>
<feature type="region of interest" description="Disordered" evidence="9">
    <location>
        <begin position="331"/>
        <end position="351"/>
    </location>
</feature>
<dbReference type="PANTHER" id="PTHR31633:SF1">
    <property type="entry name" value="H_ACA RIBONUCLEOPROTEIN COMPLEX NON-CORE SUBUNIT NAF1"/>
    <property type="match status" value="1"/>
</dbReference>
<feature type="compositionally biased region" description="Acidic residues" evidence="9">
    <location>
        <begin position="211"/>
        <end position="233"/>
    </location>
</feature>
<keyword evidence="7" id="KW-0694">RNA-binding</keyword>
<feature type="compositionally biased region" description="Polar residues" evidence="9">
    <location>
        <begin position="565"/>
        <end position="574"/>
    </location>
</feature>
<reference evidence="11" key="2">
    <citation type="submission" date="2013-12" db="EMBL/GenBank/DDBJ databases">
        <title>Evolution of pathogenesis and genome organization in the Tremellales.</title>
        <authorList>
            <person name="Cuomo C."/>
            <person name="Litvintseva A."/>
            <person name="Heitman J."/>
            <person name="Chen Y."/>
            <person name="Sun S."/>
            <person name="Springer D."/>
            <person name="Dromer F."/>
            <person name="Young S."/>
            <person name="Zeng Q."/>
            <person name="Chapman S."/>
            <person name="Gujja S."/>
            <person name="Saif S."/>
            <person name="Birren B."/>
        </authorList>
    </citation>
    <scope>NUCLEOTIDE SEQUENCE [LARGE SCALE GENOMIC DNA]</scope>
    <source>
        <strain evidence="11">BCC8398</strain>
    </source>
</reference>
<dbReference type="InterPro" id="IPR040309">
    <property type="entry name" value="Naf1"/>
</dbReference>
<dbReference type="EMBL" id="KI669493">
    <property type="protein sequence ID" value="OCF37044.1"/>
    <property type="molecule type" value="Genomic_DNA"/>
</dbReference>
<feature type="compositionally biased region" description="Basic residues" evidence="9">
    <location>
        <begin position="509"/>
        <end position="518"/>
    </location>
</feature>
<feature type="compositionally biased region" description="Gly residues" evidence="9">
    <location>
        <begin position="540"/>
        <end position="552"/>
    </location>
</feature>
<dbReference type="PANTHER" id="PTHR31633">
    <property type="entry name" value="H/ACA RIBONUCLEOPROTEIN COMPLEX NON-CORE SUBUNIT NAF1"/>
    <property type="match status" value="1"/>
</dbReference>
<comment type="similarity">
    <text evidence="2">Belongs to the NAF1 family.</text>
</comment>
<dbReference type="GO" id="GO:0005732">
    <property type="term" value="C:sno(s)RNA-containing ribonucleoprotein complex"/>
    <property type="evidence" value="ECO:0007669"/>
    <property type="project" value="InterPro"/>
</dbReference>
<keyword evidence="11" id="KW-1185">Reference proteome</keyword>
<keyword evidence="6" id="KW-0597">Phosphoprotein</keyword>
<proteinExistence type="inferred from homology"/>
<feature type="compositionally biased region" description="Low complexity" evidence="9">
    <location>
        <begin position="39"/>
        <end position="64"/>
    </location>
</feature>
<dbReference type="GO" id="GO:0006364">
    <property type="term" value="P:rRNA processing"/>
    <property type="evidence" value="ECO:0007669"/>
    <property type="project" value="UniProtKB-KW"/>
</dbReference>
<feature type="region of interest" description="Disordered" evidence="9">
    <location>
        <begin position="109"/>
        <end position="280"/>
    </location>
</feature>
<feature type="region of interest" description="Disordered" evidence="9">
    <location>
        <begin position="720"/>
        <end position="746"/>
    </location>
</feature>
<dbReference type="GO" id="GO:0001522">
    <property type="term" value="P:pseudouridine synthesis"/>
    <property type="evidence" value="ECO:0007669"/>
    <property type="project" value="InterPro"/>
</dbReference>
<organism evidence="10 11">
    <name type="scientific">Kwoniella heveanensis BCC8398</name>
    <dbReference type="NCBI Taxonomy" id="1296120"/>
    <lineage>
        <taxon>Eukaryota</taxon>
        <taxon>Fungi</taxon>
        <taxon>Dikarya</taxon>
        <taxon>Basidiomycota</taxon>
        <taxon>Agaricomycotina</taxon>
        <taxon>Tremellomycetes</taxon>
        <taxon>Tremellales</taxon>
        <taxon>Cryptococcaceae</taxon>
        <taxon>Kwoniella</taxon>
    </lineage>
</organism>
<feature type="compositionally biased region" description="Acidic residues" evidence="9">
    <location>
        <begin position="493"/>
        <end position="505"/>
    </location>
</feature>
<dbReference type="GO" id="GO:0000493">
    <property type="term" value="P:box H/ACA snoRNP assembly"/>
    <property type="evidence" value="ECO:0007669"/>
    <property type="project" value="InterPro"/>
</dbReference>
<accession>A0A1B9H1C2</accession>
<feature type="compositionally biased region" description="Low complexity" evidence="9">
    <location>
        <begin position="592"/>
        <end position="604"/>
    </location>
</feature>
<feature type="region of interest" description="Disordered" evidence="9">
    <location>
        <begin position="871"/>
        <end position="898"/>
    </location>
</feature>
<gene>
    <name evidence="10" type="ORF">I316_00948</name>
</gene>
<evidence type="ECO:0000256" key="9">
    <source>
        <dbReference type="SAM" id="MobiDB-lite"/>
    </source>
</evidence>
<evidence type="ECO:0000313" key="11">
    <source>
        <dbReference type="Proteomes" id="UP000092666"/>
    </source>
</evidence>
<evidence type="ECO:0000256" key="4">
    <source>
        <dbReference type="ARBA" id="ARBA00022517"/>
    </source>
</evidence>
<sequence>MDASEPIQDVKIEESADSDAELEAVLVVEDDVKAEEASDVPSLPANPLASSATASTSTPVVASPFKLPPNPTIPQDLSIIMDMVANDEVVGSLPVVSMSAAEKRKLVEASLAKNRDKGKEKEKEPQQEELIDQGQQEEPRRSPPEGTGLSDESSSEFESSSEEESDSEDDDANQAEKKPIDDKPMTNEEHNILKQELDEFVNRGDAGGAEVEMDSDAEAEGSDSDLDSDDEGDLSYPNLGAMGFEFMEDDEDEVGPSGGAAITSTHEAPLPPVALPPVERLPQGEGVSLAGDVVSWMREKKVELWLEKKAQEPQLAAKPQGEADAAIKVEQNGSEEAKTEADTTGDAVTAGGEVEKDGGVIAEIKPAVAASPTAKKQADPKFTSSGTVVVRAMQSRPGAADEGWLEEGSVLCWEDGRVLGTVHETFGPLTAPFYTIRLPPPPFPYPTPDQLTPGTRLFYPLNASYRSFVNMLALRDPRLKGSDASNLYDEEIGEDEVEWSDDEAEAEAKKRRKQRRAGSKTPSLAAGNNNNKGKDPIRGGLAGSTSGYGHGHGLPARPHFDYQPTDETAFSETGSMYGGDGDDEGDRWENMSVSASDVDSTASTRGRPKPAPYDLDVDASASIGVAADASSSLDSGGGRGKGRGRGSRGGGRGQGRDRGSGRGRGAGRGRGGNTQSGGRSDQNVGSLPTFPLPSNPLAMGMGMGNPLPMNPMLYQNQSHHQYHQNFAQSPQSSPMHGYSQQNQQQPFTPFPLQQQQFYSQPNYNSQQQPFQGYPQTQGQQIGHNLSSAYNANNDTYEPNQPSTGMPSPSVPVSGQHPHQHQQGYTLGHNHQADTGSGGGVPAINPRFAAQYQQMMNMNMGVGVGMGMGMGMSMGQNRQQWPGPNQSQNQTQNQNPYSQ</sequence>
<protein>
    <recommendedName>
        <fullName evidence="3">H/ACA ribonucleoprotein complex non-core subunit NAF1</fullName>
    </recommendedName>
</protein>
<evidence type="ECO:0000256" key="7">
    <source>
        <dbReference type="ARBA" id="ARBA00022884"/>
    </source>
</evidence>
<keyword evidence="5" id="KW-0698">rRNA processing</keyword>
<evidence type="ECO:0000313" key="10">
    <source>
        <dbReference type="EMBL" id="OCF37044.1"/>
    </source>
</evidence>
<feature type="compositionally biased region" description="Polar residues" evidence="9">
    <location>
        <begin position="785"/>
        <end position="812"/>
    </location>
</feature>
<evidence type="ECO:0000256" key="2">
    <source>
        <dbReference type="ARBA" id="ARBA00009801"/>
    </source>
</evidence>
<feature type="compositionally biased region" description="Low complexity" evidence="9">
    <location>
        <begin position="883"/>
        <end position="898"/>
    </location>
</feature>
<comment type="subcellular location">
    <subcellularLocation>
        <location evidence="1">Nucleus</location>
    </subcellularLocation>
</comment>
<dbReference type="InterPro" id="IPR009000">
    <property type="entry name" value="Transl_B-barrel_sf"/>
</dbReference>
<dbReference type="Proteomes" id="UP000092666">
    <property type="component" value="Unassembled WGS sequence"/>
</dbReference>
<feature type="compositionally biased region" description="Basic and acidic residues" evidence="9">
    <location>
        <begin position="109"/>
        <end position="126"/>
    </location>
</feature>
<evidence type="ECO:0000256" key="8">
    <source>
        <dbReference type="ARBA" id="ARBA00023242"/>
    </source>
</evidence>
<evidence type="ECO:0000256" key="1">
    <source>
        <dbReference type="ARBA" id="ARBA00004123"/>
    </source>
</evidence>
<dbReference type="SUPFAM" id="SSF50447">
    <property type="entry name" value="Translation proteins"/>
    <property type="match status" value="1"/>
</dbReference>
<dbReference type="Gene3D" id="2.40.10.230">
    <property type="entry name" value="Probable tRNA pseudouridine synthase domain"/>
    <property type="match status" value="1"/>
</dbReference>
<dbReference type="Pfam" id="PF04410">
    <property type="entry name" value="Gar1"/>
    <property type="match status" value="1"/>
</dbReference>
<dbReference type="STRING" id="1296120.A0A1B9H1C2"/>
<dbReference type="GO" id="GO:0005634">
    <property type="term" value="C:nucleus"/>
    <property type="evidence" value="ECO:0007669"/>
    <property type="project" value="UniProtKB-SubCell"/>
</dbReference>
<reference evidence="10 11" key="1">
    <citation type="submission" date="2013-07" db="EMBL/GenBank/DDBJ databases">
        <title>The Genome Sequence of Cryptococcus heveanensis BCC8398.</title>
        <authorList>
            <consortium name="The Broad Institute Genome Sequencing Platform"/>
            <person name="Cuomo C."/>
            <person name="Litvintseva A."/>
            <person name="Chen Y."/>
            <person name="Heitman J."/>
            <person name="Sun S."/>
            <person name="Springer D."/>
            <person name="Dromer F."/>
            <person name="Young S.K."/>
            <person name="Zeng Q."/>
            <person name="Gargeya S."/>
            <person name="Fitzgerald M."/>
            <person name="Abouelleil A."/>
            <person name="Alvarado L."/>
            <person name="Berlin A.M."/>
            <person name="Chapman S.B."/>
            <person name="Dewar J."/>
            <person name="Goldberg J."/>
            <person name="Griggs A."/>
            <person name="Gujja S."/>
            <person name="Hansen M."/>
            <person name="Howarth C."/>
            <person name="Imamovic A."/>
            <person name="Larimer J."/>
            <person name="McCowan C."/>
            <person name="Murphy C."/>
            <person name="Pearson M."/>
            <person name="Priest M."/>
            <person name="Roberts A."/>
            <person name="Saif S."/>
            <person name="Shea T."/>
            <person name="Sykes S."/>
            <person name="Wortman J."/>
            <person name="Nusbaum C."/>
            <person name="Birren B."/>
        </authorList>
    </citation>
    <scope>NUCLEOTIDE SEQUENCE [LARGE SCALE GENOMIC DNA]</scope>
    <source>
        <strain evidence="10 11">BCC8398</strain>
    </source>
</reference>
<feature type="compositionally biased region" description="Gly residues" evidence="9">
    <location>
        <begin position="662"/>
        <end position="675"/>
    </location>
</feature>
<dbReference type="AlphaFoldDB" id="A0A1B9H1C2"/>
<evidence type="ECO:0000256" key="5">
    <source>
        <dbReference type="ARBA" id="ARBA00022552"/>
    </source>
</evidence>
<feature type="compositionally biased region" description="Polar residues" evidence="9">
    <location>
        <begin position="520"/>
        <end position="531"/>
    </location>
</feature>
<dbReference type="InterPro" id="IPR007504">
    <property type="entry name" value="H/ACA_rnp_Gar1/Naf1"/>
</dbReference>
<feature type="region of interest" description="Disordered" evidence="9">
    <location>
        <begin position="33"/>
        <end position="70"/>
    </location>
</feature>
<name>A0A1B9H1C2_9TREE</name>
<feature type="compositionally biased region" description="Acidic residues" evidence="9">
    <location>
        <begin position="153"/>
        <end position="173"/>
    </location>
</feature>
<feature type="region of interest" description="Disordered" evidence="9">
    <location>
        <begin position="493"/>
        <end position="702"/>
    </location>
</feature>